<proteinExistence type="predicted"/>
<gene>
    <name evidence="2" type="ORF">N24_0194</name>
</gene>
<sequence>MVLENQLFAQPALSRVIEGEVDISLGRWENLPDAVESSVVQKEGLVVALPVSHELANRKLISMRQLRNEAFIALPPNS</sequence>
<dbReference type="InterPro" id="IPR005119">
    <property type="entry name" value="LysR_subst-bd"/>
</dbReference>
<evidence type="ECO:0000313" key="3">
    <source>
        <dbReference type="Proteomes" id="UP000218244"/>
    </source>
</evidence>
<dbReference type="Pfam" id="PF03466">
    <property type="entry name" value="LysR_substrate"/>
    <property type="match status" value="1"/>
</dbReference>
<dbReference type="Gene3D" id="3.40.190.10">
    <property type="entry name" value="Periplasmic binding protein-like II"/>
    <property type="match status" value="2"/>
</dbReference>
<protein>
    <recommendedName>
        <fullName evidence="1">LysR substrate-binding domain-containing protein</fullName>
    </recommendedName>
</protein>
<reference evidence="2 3" key="1">
    <citation type="submission" date="2016-02" db="EMBL/GenBank/DDBJ databases">
        <title>Corynebacterium glutamicum N24 whole genome sequencing project.</title>
        <authorList>
            <person name="Matsutani M."/>
            <person name="Nangtapong N."/>
            <person name="Yakushi T."/>
            <person name="Matsushita K."/>
        </authorList>
    </citation>
    <scope>NUCLEOTIDE SEQUENCE [LARGE SCALE GENOMIC DNA]</scope>
    <source>
        <strain evidence="2 3">N24</strain>
    </source>
</reference>
<evidence type="ECO:0000313" key="2">
    <source>
        <dbReference type="EMBL" id="BAU94456.1"/>
    </source>
</evidence>
<dbReference type="Proteomes" id="UP000218244">
    <property type="component" value="Chromosome"/>
</dbReference>
<organism evidence="2 3">
    <name type="scientific">Corynebacterium suranareeae</name>
    <dbReference type="NCBI Taxonomy" id="2506452"/>
    <lineage>
        <taxon>Bacteria</taxon>
        <taxon>Bacillati</taxon>
        <taxon>Actinomycetota</taxon>
        <taxon>Actinomycetes</taxon>
        <taxon>Mycobacteriales</taxon>
        <taxon>Corynebacteriaceae</taxon>
        <taxon>Corynebacterium</taxon>
    </lineage>
</organism>
<name>A0A160PME8_9CORY</name>
<evidence type="ECO:0000259" key="1">
    <source>
        <dbReference type="Pfam" id="PF03466"/>
    </source>
</evidence>
<dbReference type="EMBL" id="AP017369">
    <property type="protein sequence ID" value="BAU94456.1"/>
    <property type="molecule type" value="Genomic_DNA"/>
</dbReference>
<feature type="domain" description="LysR substrate-binding" evidence="1">
    <location>
        <begin position="13"/>
        <end position="78"/>
    </location>
</feature>
<dbReference type="KEGG" id="csur:N24_0194"/>
<dbReference type="SUPFAM" id="SSF53850">
    <property type="entry name" value="Periplasmic binding protein-like II"/>
    <property type="match status" value="1"/>
</dbReference>
<accession>A0A160PME8</accession>
<keyword evidence="3" id="KW-1185">Reference proteome</keyword>
<dbReference type="AlphaFoldDB" id="A0A160PME8"/>